<keyword evidence="2 12" id="KW-0813">Transport</keyword>
<comment type="subcellular location">
    <subcellularLocation>
        <location evidence="1 12">Cell outer membrane</location>
        <topology evidence="1 12">Multi-pass membrane protein</topology>
    </subcellularLocation>
</comment>
<evidence type="ECO:0000313" key="17">
    <source>
        <dbReference type="Proteomes" id="UP000279562"/>
    </source>
</evidence>
<accession>A0A3P1ZVE1</accession>
<dbReference type="GO" id="GO:0015344">
    <property type="term" value="F:siderophore uptake transmembrane transporter activity"/>
    <property type="evidence" value="ECO:0007669"/>
    <property type="project" value="TreeGrafter"/>
</dbReference>
<keyword evidence="11 12" id="KW-0998">Cell outer membrane</keyword>
<dbReference type="InterPro" id="IPR012910">
    <property type="entry name" value="Plug_dom"/>
</dbReference>
<dbReference type="PANTHER" id="PTHR32552:SF68">
    <property type="entry name" value="FERRICHROME OUTER MEMBRANE TRANSPORTER_PHAGE RECEPTOR"/>
    <property type="match status" value="1"/>
</dbReference>
<name>A0A3P1ZVE1_9BACE</name>
<keyword evidence="9 13" id="KW-0798">TonB box</keyword>
<evidence type="ECO:0000259" key="14">
    <source>
        <dbReference type="Pfam" id="PF00593"/>
    </source>
</evidence>
<evidence type="ECO:0000256" key="8">
    <source>
        <dbReference type="ARBA" id="ARBA00023065"/>
    </source>
</evidence>
<keyword evidence="5 12" id="KW-0812">Transmembrane</keyword>
<feature type="domain" description="TonB-dependent receptor-like beta-barrel" evidence="14">
    <location>
        <begin position="275"/>
        <end position="724"/>
    </location>
</feature>
<dbReference type="InterPro" id="IPR039426">
    <property type="entry name" value="TonB-dep_rcpt-like"/>
</dbReference>
<keyword evidence="17" id="KW-1185">Reference proteome</keyword>
<protein>
    <submittedName>
        <fullName evidence="16">TonB-dependent receptor</fullName>
    </submittedName>
</protein>
<keyword evidence="6" id="KW-0732">Signal</keyword>
<evidence type="ECO:0000256" key="6">
    <source>
        <dbReference type="ARBA" id="ARBA00022729"/>
    </source>
</evidence>
<dbReference type="InterPro" id="IPR036942">
    <property type="entry name" value="Beta-barrel_TonB_sf"/>
</dbReference>
<dbReference type="GO" id="GO:0009279">
    <property type="term" value="C:cell outer membrane"/>
    <property type="evidence" value="ECO:0007669"/>
    <property type="project" value="UniProtKB-SubCell"/>
</dbReference>
<dbReference type="InterPro" id="IPR037066">
    <property type="entry name" value="Plug_dom_sf"/>
</dbReference>
<dbReference type="PANTHER" id="PTHR32552">
    <property type="entry name" value="FERRICHROME IRON RECEPTOR-RELATED"/>
    <property type="match status" value="1"/>
</dbReference>
<keyword evidence="10 12" id="KW-0472">Membrane</keyword>
<evidence type="ECO:0000256" key="11">
    <source>
        <dbReference type="ARBA" id="ARBA00023237"/>
    </source>
</evidence>
<evidence type="ECO:0000256" key="2">
    <source>
        <dbReference type="ARBA" id="ARBA00022448"/>
    </source>
</evidence>
<comment type="similarity">
    <text evidence="12 13">Belongs to the TonB-dependent receptor family.</text>
</comment>
<dbReference type="Pfam" id="PF07715">
    <property type="entry name" value="Plug"/>
    <property type="match status" value="1"/>
</dbReference>
<comment type="caution">
    <text evidence="16">The sequence shown here is derived from an EMBL/GenBank/DDBJ whole genome shotgun (WGS) entry which is preliminary data.</text>
</comment>
<evidence type="ECO:0000256" key="4">
    <source>
        <dbReference type="ARBA" id="ARBA00022496"/>
    </source>
</evidence>
<sequence length="771" mass="86773">MKRNAMAVCLLTAAISICAQTREKDSIRVVNLQEVEIISTRATGTTPVAFTNIGKEQLKKQNFGQDLPYLLSMTPSAITTSDAGAGIGYTTLRVRGTDGTRINVTANGVPINDAESHNVFWVNMPDFASSVKDMQVQRGAGTSTNGAGAFGASINMQTGDFSLKPYAEFNSSYGSFNTRKATVKAGTGLIDGHWSFDVRLSNIGTDGYIDRASVALNSYYLQGGYYTDNSSIKLITFAGKERTYHAWNYASKEAMKAFGRRFNSCGYMYIEDQNGNVHQPDITYDYNLPKVTPLLEQGGRLHFYDDQTDNYTQKHYQLLFNHNFTSRWNLNIGLHYTKGDGYYQEYKGRRTLSEYGMLPFTHNGETVKKSDLVRKKAMDNRFGGGIFSVSYKTDRLYAALGGGLNRYDGDHFGKVLWVKNYIGMLNPDNDYYRNNATKNDGNLYLKTNYELFGGLSAYIDLQYRHIGYKIDGLNDKYDRTAANPGMQKLNIDEKFDFFNPKAGLSWQIDRNSRLYGSFSVAHKEPTRNNYTDGYFTKHPAAERLFDYELGYTFANSWLHAGANFYYMDYKDQLVLTGELNEIGEPMANNVPDSYRMGIELMAGIKLNCGFQWDANATLSKNRIKNFTEMLFKGEEAGTEAWVIKHGDTPIAFSPGFILNNRFGYTYKGFEASLQSQYVGKQYMSNAKQDDCMLDAYFVSNLHLSYTFKLPKVKSVTVGCTVYNLFNEEYENNGYAGSGYSLDKQNNKVRYNYAGYAAQAGTNILGHISIGF</sequence>
<evidence type="ECO:0000256" key="10">
    <source>
        <dbReference type="ARBA" id="ARBA00023136"/>
    </source>
</evidence>
<organism evidence="16 17">
    <name type="scientific">Prevotella heparinolytica</name>
    <dbReference type="NCBI Taxonomy" id="28113"/>
    <lineage>
        <taxon>Bacteria</taxon>
        <taxon>Pseudomonadati</taxon>
        <taxon>Bacteroidota</taxon>
        <taxon>Bacteroidia</taxon>
        <taxon>Bacteroidales</taxon>
        <taxon>Bacteroidaceae</taxon>
        <taxon>Bacteroides</taxon>
    </lineage>
</organism>
<evidence type="ECO:0000256" key="1">
    <source>
        <dbReference type="ARBA" id="ARBA00004571"/>
    </source>
</evidence>
<gene>
    <name evidence="16" type="ORF">EII33_13540</name>
</gene>
<dbReference type="Gene3D" id="2.40.170.20">
    <property type="entry name" value="TonB-dependent receptor, beta-barrel domain"/>
    <property type="match status" value="1"/>
</dbReference>
<dbReference type="SUPFAM" id="SSF56935">
    <property type="entry name" value="Porins"/>
    <property type="match status" value="1"/>
</dbReference>
<keyword evidence="4" id="KW-0410">Iron transport</keyword>
<evidence type="ECO:0000256" key="9">
    <source>
        <dbReference type="ARBA" id="ARBA00023077"/>
    </source>
</evidence>
<evidence type="ECO:0000256" key="5">
    <source>
        <dbReference type="ARBA" id="ARBA00022692"/>
    </source>
</evidence>
<dbReference type="AlphaFoldDB" id="A0A3P1ZVE1"/>
<dbReference type="Proteomes" id="UP000279562">
    <property type="component" value="Unassembled WGS sequence"/>
</dbReference>
<evidence type="ECO:0000259" key="15">
    <source>
        <dbReference type="Pfam" id="PF07715"/>
    </source>
</evidence>
<reference evidence="16 17" key="1">
    <citation type="submission" date="2018-11" db="EMBL/GenBank/DDBJ databases">
        <title>Genomes From Bacteria Associated with the Canine Oral Cavity: a Test Case for Automated Genome-Based Taxonomic Assignment.</title>
        <authorList>
            <person name="Coil D.A."/>
            <person name="Jospin G."/>
            <person name="Darling A.E."/>
            <person name="Wallis C."/>
            <person name="Davis I.J."/>
            <person name="Harris S."/>
            <person name="Eisen J.A."/>
            <person name="Holcombe L.J."/>
            <person name="O'Flynn C."/>
        </authorList>
    </citation>
    <scope>NUCLEOTIDE SEQUENCE [LARGE SCALE GENOMIC DNA]</scope>
    <source>
        <strain evidence="16 17">OH1047_COT-310</strain>
    </source>
</reference>
<keyword evidence="16" id="KW-0675">Receptor</keyword>
<dbReference type="PROSITE" id="PS52016">
    <property type="entry name" value="TONB_DEPENDENT_REC_3"/>
    <property type="match status" value="1"/>
</dbReference>
<keyword evidence="7" id="KW-0408">Iron</keyword>
<feature type="domain" description="TonB-dependent receptor plug" evidence="15">
    <location>
        <begin position="45"/>
        <end position="152"/>
    </location>
</feature>
<dbReference type="InterPro" id="IPR000531">
    <property type="entry name" value="Beta-barrel_TonB"/>
</dbReference>
<dbReference type="RefSeq" id="WP_125240145.1">
    <property type="nucleotide sequence ID" value="NZ_RQYF01000116.1"/>
</dbReference>
<evidence type="ECO:0000256" key="7">
    <source>
        <dbReference type="ARBA" id="ARBA00023004"/>
    </source>
</evidence>
<evidence type="ECO:0000256" key="13">
    <source>
        <dbReference type="RuleBase" id="RU003357"/>
    </source>
</evidence>
<evidence type="ECO:0000256" key="3">
    <source>
        <dbReference type="ARBA" id="ARBA00022452"/>
    </source>
</evidence>
<keyword evidence="3 12" id="KW-1134">Transmembrane beta strand</keyword>
<keyword evidence="8" id="KW-0406">Ion transport</keyword>
<proteinExistence type="inferred from homology"/>
<dbReference type="EMBL" id="RQYF01000116">
    <property type="protein sequence ID" value="RRD87094.1"/>
    <property type="molecule type" value="Genomic_DNA"/>
</dbReference>
<dbReference type="Pfam" id="PF00593">
    <property type="entry name" value="TonB_dep_Rec_b-barrel"/>
    <property type="match status" value="1"/>
</dbReference>
<evidence type="ECO:0000313" key="16">
    <source>
        <dbReference type="EMBL" id="RRD87094.1"/>
    </source>
</evidence>
<dbReference type="Gene3D" id="2.170.130.10">
    <property type="entry name" value="TonB-dependent receptor, plug domain"/>
    <property type="match status" value="1"/>
</dbReference>
<evidence type="ECO:0000256" key="12">
    <source>
        <dbReference type="PROSITE-ProRule" id="PRU01360"/>
    </source>
</evidence>